<dbReference type="Proteomes" id="UP001320544">
    <property type="component" value="Chromosome"/>
</dbReference>
<keyword evidence="3" id="KW-1185">Reference proteome</keyword>
<gene>
    <name evidence="2" type="ORF">CE91St30_00180</name>
</gene>
<evidence type="ECO:0000313" key="2">
    <source>
        <dbReference type="EMBL" id="BDE94685.1"/>
    </source>
</evidence>
<sequence>MHMTNTTAAHPVVSVLVPTYNVERYVAQCLDSLCAQTLENIEIICINDGATDGSAAILHDYANRDARIVVIDKENSGYGASLNRGMECARGAYLAIAEPDDFAERSMYATLYDFAQRYDCDVVKSNFYEYAEGRNRKNRNLQGYPMKTPFDPADQPRIICTIPSIWTGLYRTDMLKREGISFRETPGAAFQDTSFVLKTWFAAKRCVLVRKPLLHYRMDNPSSSVKTSDRIFVVCDELAESERFLRERPDRCEKFISWFHVDKWGKYRWNYERIDASCHEEFAERMRSEYARAFESGELVQSYFADGDWRAVTQLLDEGAASFAAHHLETF</sequence>
<organism evidence="2 3">
    <name type="scientific">Raoultibacter timonensis</name>
    <dbReference type="NCBI Taxonomy" id="1907662"/>
    <lineage>
        <taxon>Bacteria</taxon>
        <taxon>Bacillati</taxon>
        <taxon>Actinomycetota</taxon>
        <taxon>Coriobacteriia</taxon>
        <taxon>Eggerthellales</taxon>
        <taxon>Eggerthellaceae</taxon>
        <taxon>Raoultibacter</taxon>
    </lineage>
</organism>
<dbReference type="InterPro" id="IPR029044">
    <property type="entry name" value="Nucleotide-diphossugar_trans"/>
</dbReference>
<dbReference type="SUPFAM" id="SSF53448">
    <property type="entry name" value="Nucleotide-diphospho-sugar transferases"/>
    <property type="match status" value="1"/>
</dbReference>
<feature type="domain" description="Glycosyltransferase 2-like" evidence="1">
    <location>
        <begin position="14"/>
        <end position="174"/>
    </location>
</feature>
<dbReference type="Gene3D" id="3.90.550.10">
    <property type="entry name" value="Spore Coat Polysaccharide Biosynthesis Protein SpsA, Chain A"/>
    <property type="match status" value="1"/>
</dbReference>
<dbReference type="PANTHER" id="PTHR22916">
    <property type="entry name" value="GLYCOSYLTRANSFERASE"/>
    <property type="match status" value="1"/>
</dbReference>
<reference evidence="2 3" key="1">
    <citation type="submission" date="2022-01" db="EMBL/GenBank/DDBJ databases">
        <title>Novel bile acid biosynthetic pathways are enriched in the microbiome of centenarians.</title>
        <authorList>
            <person name="Sato Y."/>
            <person name="Atarashi K."/>
            <person name="Plichta R.D."/>
            <person name="Arai Y."/>
            <person name="Sasajima S."/>
            <person name="Kearney M.S."/>
            <person name="Suda W."/>
            <person name="Takeshita K."/>
            <person name="Sasaki T."/>
            <person name="Okamoto S."/>
            <person name="Skelly N.A."/>
            <person name="Okamura Y."/>
            <person name="Vlamakis H."/>
            <person name="Li Y."/>
            <person name="Tanoue T."/>
            <person name="Takei H."/>
            <person name="Nittono H."/>
            <person name="Narushima S."/>
            <person name="Irie J."/>
            <person name="Itoh H."/>
            <person name="Moriya K."/>
            <person name="Sugiura Y."/>
            <person name="Suematsu M."/>
            <person name="Moritoki N."/>
            <person name="Shibata S."/>
            <person name="Littman R.D."/>
            <person name="Fischbach A.M."/>
            <person name="Uwamino Y."/>
            <person name="Inoue T."/>
            <person name="Honda A."/>
            <person name="Hattori M."/>
            <person name="Murai T."/>
            <person name="Xavier J.R."/>
            <person name="Hirose N."/>
            <person name="Honda K."/>
        </authorList>
    </citation>
    <scope>NUCLEOTIDE SEQUENCE [LARGE SCALE GENOMIC DNA]</scope>
    <source>
        <strain evidence="2 3">CE91-St30</strain>
    </source>
</reference>
<dbReference type="CDD" id="cd00761">
    <property type="entry name" value="Glyco_tranf_GTA_type"/>
    <property type="match status" value="1"/>
</dbReference>
<name>A0ABN6MCC2_9ACTN</name>
<proteinExistence type="predicted"/>
<dbReference type="EMBL" id="AP025564">
    <property type="protein sequence ID" value="BDE94685.1"/>
    <property type="molecule type" value="Genomic_DNA"/>
</dbReference>
<evidence type="ECO:0000313" key="3">
    <source>
        <dbReference type="Proteomes" id="UP001320544"/>
    </source>
</evidence>
<accession>A0ABN6MCC2</accession>
<dbReference type="Pfam" id="PF00535">
    <property type="entry name" value="Glycos_transf_2"/>
    <property type="match status" value="1"/>
</dbReference>
<dbReference type="InterPro" id="IPR001173">
    <property type="entry name" value="Glyco_trans_2-like"/>
</dbReference>
<protein>
    <recommendedName>
        <fullName evidence="1">Glycosyltransferase 2-like domain-containing protein</fullName>
    </recommendedName>
</protein>
<dbReference type="PANTHER" id="PTHR22916:SF3">
    <property type="entry name" value="UDP-GLCNAC:BETAGAL BETA-1,3-N-ACETYLGLUCOSAMINYLTRANSFERASE-LIKE PROTEIN 1"/>
    <property type="match status" value="1"/>
</dbReference>
<evidence type="ECO:0000259" key="1">
    <source>
        <dbReference type="Pfam" id="PF00535"/>
    </source>
</evidence>